<keyword evidence="1" id="KW-0732">Signal</keyword>
<feature type="chain" id="PRO_5046056807" evidence="1">
    <location>
        <begin position="19"/>
        <end position="154"/>
    </location>
</feature>
<evidence type="ECO:0000313" key="2">
    <source>
        <dbReference type="EMBL" id="WZH50221.1"/>
    </source>
</evidence>
<dbReference type="Proteomes" id="UP001489902">
    <property type="component" value="Chromosome 7"/>
</dbReference>
<evidence type="ECO:0000313" key="3">
    <source>
        <dbReference type="Proteomes" id="UP001489902"/>
    </source>
</evidence>
<gene>
    <name evidence="2" type="ORF">QYS62_011465</name>
</gene>
<dbReference type="InterPro" id="IPR045469">
    <property type="entry name" value="Nis1"/>
</dbReference>
<dbReference type="Pfam" id="PF19271">
    <property type="entry name" value="Nis1"/>
    <property type="match status" value="1"/>
</dbReference>
<feature type="signal peptide" evidence="1">
    <location>
        <begin position="1"/>
        <end position="18"/>
    </location>
</feature>
<reference evidence="2 3" key="1">
    <citation type="submission" date="2024-04" db="EMBL/GenBank/DDBJ databases">
        <title>Complete genome sequence of Fusarium acuminatum.</title>
        <authorList>
            <person name="Lan B."/>
        </authorList>
    </citation>
    <scope>NUCLEOTIDE SEQUENCE [LARGE SCALE GENOMIC DNA]</scope>
    <source>
        <strain evidence="2">1A</strain>
    </source>
</reference>
<dbReference type="EMBL" id="CP151266">
    <property type="protein sequence ID" value="WZH50221.1"/>
    <property type="molecule type" value="Genomic_DNA"/>
</dbReference>
<keyword evidence="3" id="KW-1185">Reference proteome</keyword>
<proteinExistence type="predicted"/>
<accession>A0ABZ2XAU0</accession>
<sequence>MRFSVAAASTALVALAEARITGIKVPKEIKLGEAFETIIVRENYIQSVYESSIVFGYAAEDAYPGTIGQVADSFNLGESKSSADKALRKKVTIPQDAPKGRGLITATLLSIYGASGVPVISQYNATITFGNKTSDEYVDLRWGLGNSLRIVRIG</sequence>
<protein>
    <submittedName>
        <fullName evidence="2">Secreted NIS1</fullName>
    </submittedName>
</protein>
<evidence type="ECO:0000256" key="1">
    <source>
        <dbReference type="SAM" id="SignalP"/>
    </source>
</evidence>
<name>A0ABZ2XAU0_9HYPO</name>
<organism evidence="2 3">
    <name type="scientific">Fusarium acuminatum</name>
    <dbReference type="NCBI Taxonomy" id="5515"/>
    <lineage>
        <taxon>Eukaryota</taxon>
        <taxon>Fungi</taxon>
        <taxon>Dikarya</taxon>
        <taxon>Ascomycota</taxon>
        <taxon>Pezizomycotina</taxon>
        <taxon>Sordariomycetes</taxon>
        <taxon>Hypocreomycetidae</taxon>
        <taxon>Hypocreales</taxon>
        <taxon>Nectriaceae</taxon>
        <taxon>Fusarium</taxon>
        <taxon>Fusarium tricinctum species complex</taxon>
    </lineage>
</organism>